<dbReference type="EMBL" id="MWQY01000037">
    <property type="protein sequence ID" value="ORC29903.1"/>
    <property type="molecule type" value="Genomic_DNA"/>
</dbReference>
<keyword evidence="1" id="KW-1133">Transmembrane helix</keyword>
<feature type="transmembrane region" description="Helical" evidence="1">
    <location>
        <begin position="41"/>
        <end position="62"/>
    </location>
</feature>
<dbReference type="Proteomes" id="UP000192343">
    <property type="component" value="Unassembled WGS sequence"/>
</dbReference>
<comment type="caution">
    <text evidence="2">The sequence shown here is derived from an EMBL/GenBank/DDBJ whole genome shotgun (WGS) entry which is preliminary data.</text>
</comment>
<protein>
    <submittedName>
        <fullName evidence="2">Uncharacterized protein</fullName>
    </submittedName>
</protein>
<proteinExistence type="predicted"/>
<name>A0A1Y1RT24_9SPIO</name>
<evidence type="ECO:0000256" key="1">
    <source>
        <dbReference type="SAM" id="Phobius"/>
    </source>
</evidence>
<accession>A0A1Y1RT24</accession>
<feature type="transmembrane region" description="Helical" evidence="1">
    <location>
        <begin position="74"/>
        <end position="93"/>
    </location>
</feature>
<dbReference type="AlphaFoldDB" id="A0A1Y1RT24"/>
<evidence type="ECO:0000313" key="2">
    <source>
        <dbReference type="EMBL" id="ORC29903.1"/>
    </source>
</evidence>
<keyword evidence="3" id="KW-1185">Reference proteome</keyword>
<sequence length="102" mass="11695">MVVLGIPESCLVSLRLRLFPYVRESNFRNSFNFILALGMKYSSSVVTIIIGSSSFLIEDFLIRQFRKIGKSVRFGPANTLIAIINCWVSIYHVRIVKYLYIA</sequence>
<organism evidence="2 3">
    <name type="scientific">Marispirochaeta aestuarii</name>
    <dbReference type="NCBI Taxonomy" id="1963862"/>
    <lineage>
        <taxon>Bacteria</taxon>
        <taxon>Pseudomonadati</taxon>
        <taxon>Spirochaetota</taxon>
        <taxon>Spirochaetia</taxon>
        <taxon>Spirochaetales</taxon>
        <taxon>Spirochaetaceae</taxon>
        <taxon>Marispirochaeta</taxon>
    </lineage>
</organism>
<evidence type="ECO:0000313" key="3">
    <source>
        <dbReference type="Proteomes" id="UP000192343"/>
    </source>
</evidence>
<keyword evidence="1" id="KW-0472">Membrane</keyword>
<keyword evidence="1" id="KW-0812">Transmembrane</keyword>
<reference evidence="2 3" key="1">
    <citation type="submission" date="2017-03" db="EMBL/GenBank/DDBJ databases">
        <title>Draft Genome sequence of Marispirochaeta sp. strain JC444.</title>
        <authorList>
            <person name="Shivani Y."/>
            <person name="Subhash Y."/>
            <person name="Sasikala C."/>
            <person name="Ramana C."/>
        </authorList>
    </citation>
    <scope>NUCLEOTIDE SEQUENCE [LARGE SCALE GENOMIC DNA]</scope>
    <source>
        <strain evidence="2 3">JC444</strain>
    </source>
</reference>
<gene>
    <name evidence="2" type="ORF">B4O97_18650</name>
</gene>